<feature type="region of interest" description="Disordered" evidence="1">
    <location>
        <begin position="115"/>
        <end position="171"/>
    </location>
</feature>
<comment type="caution">
    <text evidence="2">The sequence shown here is derived from an EMBL/GenBank/DDBJ whole genome shotgun (WGS) entry which is preliminary data.</text>
</comment>
<evidence type="ECO:0000313" key="3">
    <source>
        <dbReference type="Proteomes" id="UP001157418"/>
    </source>
</evidence>
<dbReference type="EMBL" id="CAKMRJ010002223">
    <property type="protein sequence ID" value="CAH1426462.1"/>
    <property type="molecule type" value="Genomic_DNA"/>
</dbReference>
<name>A0AAU9MII8_9ASTR</name>
<dbReference type="SUPFAM" id="SSF54001">
    <property type="entry name" value="Cysteine proteinases"/>
    <property type="match status" value="1"/>
</dbReference>
<reference evidence="2 3" key="1">
    <citation type="submission" date="2022-01" db="EMBL/GenBank/DDBJ databases">
        <authorList>
            <person name="Xiong W."/>
            <person name="Schranz E."/>
        </authorList>
    </citation>
    <scope>NUCLEOTIDE SEQUENCE [LARGE SCALE GENOMIC DNA]</scope>
</reference>
<keyword evidence="3" id="KW-1185">Reference proteome</keyword>
<organism evidence="2 3">
    <name type="scientific">Lactuca virosa</name>
    <dbReference type="NCBI Taxonomy" id="75947"/>
    <lineage>
        <taxon>Eukaryota</taxon>
        <taxon>Viridiplantae</taxon>
        <taxon>Streptophyta</taxon>
        <taxon>Embryophyta</taxon>
        <taxon>Tracheophyta</taxon>
        <taxon>Spermatophyta</taxon>
        <taxon>Magnoliopsida</taxon>
        <taxon>eudicotyledons</taxon>
        <taxon>Gunneridae</taxon>
        <taxon>Pentapetalae</taxon>
        <taxon>asterids</taxon>
        <taxon>campanulids</taxon>
        <taxon>Asterales</taxon>
        <taxon>Asteraceae</taxon>
        <taxon>Cichorioideae</taxon>
        <taxon>Cichorieae</taxon>
        <taxon>Lactucinae</taxon>
        <taxon>Lactuca</taxon>
    </lineage>
</organism>
<feature type="compositionally biased region" description="Low complexity" evidence="1">
    <location>
        <begin position="134"/>
        <end position="147"/>
    </location>
</feature>
<gene>
    <name evidence="2" type="ORF">LVIROSA_LOCUS13537</name>
</gene>
<accession>A0AAU9MII8</accession>
<evidence type="ECO:0000256" key="1">
    <source>
        <dbReference type="SAM" id="MobiDB-lite"/>
    </source>
</evidence>
<evidence type="ECO:0000313" key="2">
    <source>
        <dbReference type="EMBL" id="CAH1426462.1"/>
    </source>
</evidence>
<sequence length="294" mass="32930">MCLHIDSSRRQQPFLPKSITTLRTTFSSESRWIDSCPSFSSMDTAPGIQNVQIGVNGTEMAKIHSAEEIGHSVEGLRGPNNQSVIVVVNETEIMETFYICYVNWTLKHVESPAREHIPPPIVASPPRRKKYKSETSSSKTATSASTSQTPHVERSHMSRHTSTSVLQKKDKPHAGFSGEEMVSFPINVISVHWFLAVLDLQMWIVTIYDSAQSMNLFGKYNIGGEFESFGNSIISELDLIECWNYFPDRHRDTAIMKFLQAIDVSQQQHIKGGEDCGVFVFIYGNDCFGGTGED</sequence>
<protein>
    <recommendedName>
        <fullName evidence="4">Ubiquitin-like protease family profile domain-containing protein</fullName>
    </recommendedName>
</protein>
<dbReference type="AlphaFoldDB" id="A0AAU9MII8"/>
<proteinExistence type="predicted"/>
<dbReference type="Gene3D" id="3.40.395.10">
    <property type="entry name" value="Adenoviral Proteinase, Chain A"/>
    <property type="match status" value="1"/>
</dbReference>
<dbReference type="InterPro" id="IPR038765">
    <property type="entry name" value="Papain-like_cys_pep_sf"/>
</dbReference>
<evidence type="ECO:0008006" key="4">
    <source>
        <dbReference type="Google" id="ProtNLM"/>
    </source>
</evidence>
<dbReference type="Proteomes" id="UP001157418">
    <property type="component" value="Unassembled WGS sequence"/>
</dbReference>